<dbReference type="InterPro" id="IPR036424">
    <property type="entry name" value="UPP_synth-like_sf"/>
</dbReference>
<evidence type="ECO:0000256" key="1">
    <source>
        <dbReference type="ARBA" id="ARBA00022679"/>
    </source>
</evidence>
<evidence type="ECO:0000256" key="2">
    <source>
        <dbReference type="ARBA" id="ARBA00038453"/>
    </source>
</evidence>
<feature type="region of interest" description="Disordered" evidence="3">
    <location>
        <begin position="59"/>
        <end position="117"/>
    </location>
</feature>
<dbReference type="Gene3D" id="3.40.1180.10">
    <property type="entry name" value="Decaprenyl diphosphate synthase-like"/>
    <property type="match status" value="1"/>
</dbReference>
<organism evidence="4 5">
    <name type="scientific">[Clostridium] asparagiforme DSM 15981</name>
    <dbReference type="NCBI Taxonomy" id="518636"/>
    <lineage>
        <taxon>Bacteria</taxon>
        <taxon>Bacillati</taxon>
        <taxon>Bacillota</taxon>
        <taxon>Clostridia</taxon>
        <taxon>Lachnospirales</taxon>
        <taxon>Lachnospiraceae</taxon>
        <taxon>Enterocloster</taxon>
    </lineage>
</organism>
<reference evidence="4 5" key="1">
    <citation type="submission" date="2009-02" db="EMBL/GenBank/DDBJ databases">
        <title>Draft genome sequence of Clostridium asparagiforme (DSM 15981).</title>
        <authorList>
            <person name="Sudarsanam P."/>
            <person name="Ley R."/>
            <person name="Guruge J."/>
            <person name="Turnbaugh P.J."/>
            <person name="Mahowald M."/>
            <person name="Liep D."/>
            <person name="Gordon J."/>
        </authorList>
    </citation>
    <scope>NUCLEOTIDE SEQUENCE [LARGE SCALE GENOMIC DNA]</scope>
    <source>
        <strain evidence="4 5">DSM 15981</strain>
    </source>
</reference>
<comment type="similarity">
    <text evidence="2">Belongs to the UPP synthase family. Z-FPP synthase subfamily.</text>
</comment>
<name>C0D096_9FIRM</name>
<dbReference type="SUPFAM" id="SSF64005">
    <property type="entry name" value="Undecaprenyl diphosphate synthase"/>
    <property type="match status" value="1"/>
</dbReference>
<evidence type="ECO:0008006" key="6">
    <source>
        <dbReference type="Google" id="ProtNLM"/>
    </source>
</evidence>
<dbReference type="AlphaFoldDB" id="C0D096"/>
<dbReference type="EMBL" id="ACCJ01000160">
    <property type="protein sequence ID" value="EEG55236.1"/>
    <property type="molecule type" value="Genomic_DNA"/>
</dbReference>
<comment type="caution">
    <text evidence="4">The sequence shown here is derived from an EMBL/GenBank/DDBJ whole genome shotgun (WGS) entry which is preliminary data.</text>
</comment>
<protein>
    <recommendedName>
        <fullName evidence="6">Undecaprenyl diphosphate synthase</fullName>
    </recommendedName>
</protein>
<proteinExistence type="inferred from homology"/>
<dbReference type="GO" id="GO:0045547">
    <property type="term" value="F:ditrans,polycis-polyprenyl diphosphate synthase [(2E,6E)-farnesyl diphosphate specific] activity"/>
    <property type="evidence" value="ECO:0007669"/>
    <property type="project" value="TreeGrafter"/>
</dbReference>
<keyword evidence="5" id="KW-1185">Reference proteome</keyword>
<gene>
    <name evidence="4" type="ORF">CLOSTASPAR_02678</name>
</gene>
<accession>C0D096</accession>
<dbReference type="HOGENOM" id="CLU_2080619_0_0_9"/>
<dbReference type="PANTHER" id="PTHR10291:SF43">
    <property type="entry name" value="DEHYDRODOLICHYL DIPHOSPHATE SYNTHASE COMPLEX SUBUNIT DHDDS"/>
    <property type="match status" value="1"/>
</dbReference>
<dbReference type="GO" id="GO:0016094">
    <property type="term" value="P:polyprenol biosynthetic process"/>
    <property type="evidence" value="ECO:0007669"/>
    <property type="project" value="TreeGrafter"/>
</dbReference>
<evidence type="ECO:0000256" key="3">
    <source>
        <dbReference type="SAM" id="MobiDB-lite"/>
    </source>
</evidence>
<evidence type="ECO:0000313" key="4">
    <source>
        <dbReference type="EMBL" id="EEG55236.1"/>
    </source>
</evidence>
<dbReference type="Pfam" id="PF01255">
    <property type="entry name" value="Prenyltransf"/>
    <property type="match status" value="1"/>
</dbReference>
<dbReference type="InterPro" id="IPR001441">
    <property type="entry name" value="UPP_synth-like"/>
</dbReference>
<keyword evidence="1" id="KW-0808">Transferase</keyword>
<sequence length="117" mass="13050">MRIPQHIGIIPDGNRRWAVQNGMEKQDGYRHGISPGLSLYRTCRDLGIREMSFYGFTVDNTKRAGPKDTPSPRPAWMPWRPSPRKRPACWCWETPSPPCSRPSSCPTPGATTSAPGA</sequence>
<dbReference type="PANTHER" id="PTHR10291">
    <property type="entry name" value="DEHYDRODOLICHYL DIPHOSPHATE SYNTHASE FAMILY MEMBER"/>
    <property type="match status" value="1"/>
</dbReference>
<dbReference type="Proteomes" id="UP000004756">
    <property type="component" value="Unassembled WGS sequence"/>
</dbReference>
<evidence type="ECO:0000313" key="5">
    <source>
        <dbReference type="Proteomes" id="UP000004756"/>
    </source>
</evidence>